<dbReference type="GO" id="GO:0016702">
    <property type="term" value="F:oxidoreductase activity, acting on single donors with incorporation of molecular oxygen, incorporation of two atoms of oxygen"/>
    <property type="evidence" value="ECO:0007669"/>
    <property type="project" value="UniProtKB-ARBA"/>
</dbReference>
<name>G6EGM4_9SPHN</name>
<evidence type="ECO:0000256" key="4">
    <source>
        <dbReference type="ARBA" id="ARBA00022833"/>
    </source>
</evidence>
<evidence type="ECO:0000256" key="5">
    <source>
        <dbReference type="ARBA" id="ARBA00023002"/>
    </source>
</evidence>
<accession>G6EGM4</accession>
<dbReference type="InterPro" id="IPR004183">
    <property type="entry name" value="Xdiol_dOase_suB"/>
</dbReference>
<evidence type="ECO:0000313" key="7">
    <source>
        <dbReference type="EMBL" id="EHJ59571.1"/>
    </source>
</evidence>
<dbReference type="GO" id="GO:0008270">
    <property type="term" value="F:zinc ion binding"/>
    <property type="evidence" value="ECO:0007669"/>
    <property type="project" value="InterPro"/>
</dbReference>
<keyword evidence="5" id="KW-0560">Oxidoreductase</keyword>
<dbReference type="eggNOG" id="COG3384">
    <property type="taxonomic scope" value="Bacteria"/>
</dbReference>
<proteinExistence type="inferred from homology"/>
<protein>
    <recommendedName>
        <fullName evidence="6">Extradiol ring-cleavage dioxygenase class III enzyme subunit B domain-containing protein</fullName>
    </recommendedName>
</protein>
<dbReference type="AlphaFoldDB" id="G6EGM4"/>
<dbReference type="Proteomes" id="UP000004030">
    <property type="component" value="Unassembled WGS sequence"/>
</dbReference>
<evidence type="ECO:0000313" key="8">
    <source>
        <dbReference type="Proteomes" id="UP000004030"/>
    </source>
</evidence>
<dbReference type="EMBL" id="AGFM01000055">
    <property type="protein sequence ID" value="EHJ59571.1"/>
    <property type="molecule type" value="Genomic_DNA"/>
</dbReference>
<dbReference type="SUPFAM" id="SSF53213">
    <property type="entry name" value="LigB-like"/>
    <property type="match status" value="1"/>
</dbReference>
<dbReference type="GO" id="GO:0008198">
    <property type="term" value="F:ferrous iron binding"/>
    <property type="evidence" value="ECO:0007669"/>
    <property type="project" value="InterPro"/>
</dbReference>
<dbReference type="PATRIC" id="fig|1088721.3.peg.3408"/>
<feature type="domain" description="Extradiol ring-cleavage dioxygenase class III enzyme subunit B" evidence="6">
    <location>
        <begin position="16"/>
        <end position="233"/>
    </location>
</feature>
<sequence>MAERGETRFGELEASLREMRKEIGTRPKAVLVVSGHWETPEFRVSSAAEPKMEFDYYGFPDWAYRIRYDAPGSPALAVRVAEILNEGGIAASPDSVRGLDHGTFSLMKPIYPEAEMPIVQLSIHAGYDPEVHLRAGRLLGRLRDEGVLIIGSGSSFHNMRALMGGGGQADSLEFDRWLTHALVDECGEDRAALLKNWTEAPAARAAHPREDHLVPLFVAVGAAQDELGARVYHEEAFLGNAAMSSYRFGAL</sequence>
<comment type="caution">
    <text evidence="7">The sequence shown here is derived from an EMBL/GenBank/DDBJ whole genome shotgun (WGS) entry which is preliminary data.</text>
</comment>
<comment type="similarity">
    <text evidence="2">Belongs to the DODA-type extradiol aromatic ring-opening dioxygenase family.</text>
</comment>
<dbReference type="PANTHER" id="PTHR30096:SF0">
    <property type="entry name" value="4,5-DOPA DIOXYGENASE EXTRADIOL-LIKE PROTEIN"/>
    <property type="match status" value="1"/>
</dbReference>
<reference evidence="7 8" key="1">
    <citation type="journal article" date="2012" name="J. Bacteriol.">
        <title>Genome sequence of benzo(a)pyrene-degrading bacterium Novosphingobium pentaromativorans US6-1.</title>
        <authorList>
            <person name="Luo Y.R."/>
            <person name="Kang S.G."/>
            <person name="Kim S.J."/>
            <person name="Kim M.R."/>
            <person name="Li N."/>
            <person name="Lee J.H."/>
            <person name="Kwon K.K."/>
        </authorList>
    </citation>
    <scope>NUCLEOTIDE SEQUENCE [LARGE SCALE GENOMIC DNA]</scope>
    <source>
        <strain evidence="7 8">US6-1</strain>
    </source>
</reference>
<keyword evidence="3" id="KW-0479">Metal-binding</keyword>
<evidence type="ECO:0000256" key="2">
    <source>
        <dbReference type="ARBA" id="ARBA00007581"/>
    </source>
</evidence>
<keyword evidence="8" id="KW-1185">Reference proteome</keyword>
<dbReference type="PIRSF" id="PIRSF006157">
    <property type="entry name" value="Doxgns_DODA"/>
    <property type="match status" value="1"/>
</dbReference>
<evidence type="ECO:0000256" key="3">
    <source>
        <dbReference type="ARBA" id="ARBA00022723"/>
    </source>
</evidence>
<keyword evidence="4" id="KW-0862">Zinc</keyword>
<evidence type="ECO:0000259" key="6">
    <source>
        <dbReference type="Pfam" id="PF02900"/>
    </source>
</evidence>
<dbReference type="PANTHER" id="PTHR30096">
    <property type="entry name" value="4,5-DOPA DIOXYGENASE EXTRADIOL-LIKE PROTEIN"/>
    <property type="match status" value="1"/>
</dbReference>
<organism evidence="7 8">
    <name type="scientific">Novosphingobium pentaromativorans US6-1</name>
    <dbReference type="NCBI Taxonomy" id="1088721"/>
    <lineage>
        <taxon>Bacteria</taxon>
        <taxon>Pseudomonadati</taxon>
        <taxon>Pseudomonadota</taxon>
        <taxon>Alphaproteobacteria</taxon>
        <taxon>Sphingomonadales</taxon>
        <taxon>Sphingomonadaceae</taxon>
        <taxon>Novosphingobium</taxon>
    </lineage>
</organism>
<evidence type="ECO:0000256" key="1">
    <source>
        <dbReference type="ARBA" id="ARBA00001947"/>
    </source>
</evidence>
<gene>
    <name evidence="7" type="ORF">NSU_3454</name>
</gene>
<dbReference type="Gene3D" id="3.40.830.10">
    <property type="entry name" value="LigB-like"/>
    <property type="match status" value="1"/>
</dbReference>
<dbReference type="CDD" id="cd07363">
    <property type="entry name" value="45_DOPA_Dioxygenase"/>
    <property type="match status" value="1"/>
</dbReference>
<dbReference type="Pfam" id="PF02900">
    <property type="entry name" value="LigB"/>
    <property type="match status" value="1"/>
</dbReference>
<dbReference type="KEGG" id="npn:JI59_21730"/>
<dbReference type="InterPro" id="IPR014436">
    <property type="entry name" value="Extradiol_dOase_DODA"/>
</dbReference>
<comment type="cofactor">
    <cofactor evidence="1">
        <name>Zn(2+)</name>
        <dbReference type="ChEBI" id="CHEBI:29105"/>
    </cofactor>
</comment>